<evidence type="ECO:0000313" key="1">
    <source>
        <dbReference type="EMBL" id="TFB93947.1"/>
    </source>
</evidence>
<evidence type="ECO:0000313" key="2">
    <source>
        <dbReference type="Proteomes" id="UP000297654"/>
    </source>
</evidence>
<gene>
    <name evidence="1" type="ORF">E3O10_02850</name>
</gene>
<dbReference type="Proteomes" id="UP000297654">
    <property type="component" value="Unassembled WGS sequence"/>
</dbReference>
<dbReference type="RefSeq" id="WP_092109919.1">
    <property type="nucleotide sequence ID" value="NZ_FOCN01000007.1"/>
</dbReference>
<protein>
    <submittedName>
        <fullName evidence="1">Uncharacterized protein</fullName>
    </submittedName>
</protein>
<dbReference type="AlphaFoldDB" id="A0A1H8GD46"/>
<dbReference type="EMBL" id="SOFF01000010">
    <property type="protein sequence ID" value="TFB93947.1"/>
    <property type="molecule type" value="Genomic_DNA"/>
</dbReference>
<organism evidence="1 2">
    <name type="scientific">Cryobacterium luteum</name>
    <dbReference type="NCBI Taxonomy" id="1424661"/>
    <lineage>
        <taxon>Bacteria</taxon>
        <taxon>Bacillati</taxon>
        <taxon>Actinomycetota</taxon>
        <taxon>Actinomycetes</taxon>
        <taxon>Micrococcales</taxon>
        <taxon>Microbacteriaceae</taxon>
        <taxon>Cryobacterium</taxon>
    </lineage>
</organism>
<accession>A0A1H8GD46</accession>
<proteinExistence type="predicted"/>
<name>A0A1H8GD46_9MICO</name>
<reference evidence="1 2" key="1">
    <citation type="submission" date="2019-03" db="EMBL/GenBank/DDBJ databases">
        <title>Genomics of glacier-inhabiting Cryobacterium strains.</title>
        <authorList>
            <person name="Liu Q."/>
            <person name="Xin Y.-H."/>
        </authorList>
    </citation>
    <scope>NUCLEOTIDE SEQUENCE [LARGE SCALE GENOMIC DNA]</scope>
    <source>
        <strain evidence="1 2">Hh15</strain>
    </source>
</reference>
<keyword evidence="2" id="KW-1185">Reference proteome</keyword>
<sequence length="182" mass="19901">MNEKIHISPSGTGYVSALLRHFADLRDGTHGDAVSRSEKEHLFRNTVALLDRQSRCALHEVNATLLLGSGTITTTTTIRTPDGGLSCCWMLTWPGQSAAGIPPITLEAYYGRGFHHPHLRGGTVRDWPLNVFTPEQAAEELPTLRAIVAAELHNLVFLADFSIVPATAARNDRAHEALNRKS</sequence>
<dbReference type="STRING" id="1424661.SAMN05216281_107143"/>
<dbReference type="OrthoDB" id="4223162at2"/>
<comment type="caution">
    <text evidence="1">The sequence shown here is derived from an EMBL/GenBank/DDBJ whole genome shotgun (WGS) entry which is preliminary data.</text>
</comment>